<comment type="caution">
    <text evidence="2">The sequence shown here is derived from an EMBL/GenBank/DDBJ whole genome shotgun (WGS) entry which is preliminary data.</text>
</comment>
<evidence type="ECO:0000313" key="3">
    <source>
        <dbReference type="Proteomes" id="UP001497623"/>
    </source>
</evidence>
<dbReference type="Proteomes" id="UP001497623">
    <property type="component" value="Unassembled WGS sequence"/>
</dbReference>
<name>A0AAV2SXU6_MEGNR</name>
<evidence type="ECO:0000313" key="2">
    <source>
        <dbReference type="EMBL" id="CAL4258129.1"/>
    </source>
</evidence>
<dbReference type="EMBL" id="CAXKWB010197842">
    <property type="protein sequence ID" value="CAL4258129.1"/>
    <property type="molecule type" value="Genomic_DNA"/>
</dbReference>
<feature type="region of interest" description="Disordered" evidence="1">
    <location>
        <begin position="83"/>
        <end position="116"/>
    </location>
</feature>
<feature type="compositionally biased region" description="Basic residues" evidence="1">
    <location>
        <begin position="24"/>
        <end position="38"/>
    </location>
</feature>
<organism evidence="2 3">
    <name type="scientific">Meganyctiphanes norvegica</name>
    <name type="common">Northern krill</name>
    <name type="synonym">Thysanopoda norvegica</name>
    <dbReference type="NCBI Taxonomy" id="48144"/>
    <lineage>
        <taxon>Eukaryota</taxon>
        <taxon>Metazoa</taxon>
        <taxon>Ecdysozoa</taxon>
        <taxon>Arthropoda</taxon>
        <taxon>Crustacea</taxon>
        <taxon>Multicrustacea</taxon>
        <taxon>Malacostraca</taxon>
        <taxon>Eumalacostraca</taxon>
        <taxon>Eucarida</taxon>
        <taxon>Euphausiacea</taxon>
        <taxon>Euphausiidae</taxon>
        <taxon>Meganyctiphanes</taxon>
    </lineage>
</organism>
<sequence>MQFYTYDHENRCQWYSASTLNMKKNLKKKKKKKKKKKNLISSPRPTKELTKRRFLRDPLKYLILSSGVSEFFRGVLDHIIFQKKKKKKKKKPKHAKNGPKNPCLEWAGRPKIKLYT</sequence>
<protein>
    <submittedName>
        <fullName evidence="2">Uncharacterized protein</fullName>
    </submittedName>
</protein>
<evidence type="ECO:0000256" key="1">
    <source>
        <dbReference type="SAM" id="MobiDB-lite"/>
    </source>
</evidence>
<accession>A0AAV2SXU6</accession>
<reference evidence="2 3" key="1">
    <citation type="submission" date="2024-05" db="EMBL/GenBank/DDBJ databases">
        <authorList>
            <person name="Wallberg A."/>
        </authorList>
    </citation>
    <scope>NUCLEOTIDE SEQUENCE [LARGE SCALE GENOMIC DNA]</scope>
</reference>
<gene>
    <name evidence="2" type="ORF">MNOR_LOCUS42102</name>
</gene>
<feature type="region of interest" description="Disordered" evidence="1">
    <location>
        <begin position="24"/>
        <end position="47"/>
    </location>
</feature>
<feature type="compositionally biased region" description="Basic residues" evidence="1">
    <location>
        <begin position="83"/>
        <end position="97"/>
    </location>
</feature>
<dbReference type="AlphaFoldDB" id="A0AAV2SXU6"/>
<keyword evidence="3" id="KW-1185">Reference proteome</keyword>
<proteinExistence type="predicted"/>